<feature type="transmembrane region" description="Helical" evidence="1">
    <location>
        <begin position="270"/>
        <end position="287"/>
    </location>
</feature>
<keyword evidence="1" id="KW-1133">Transmembrane helix</keyword>
<dbReference type="SUPFAM" id="SSF103481">
    <property type="entry name" value="Multidrug resistance efflux transporter EmrE"/>
    <property type="match status" value="2"/>
</dbReference>
<proteinExistence type="predicted"/>
<dbReference type="InterPro" id="IPR000620">
    <property type="entry name" value="EamA_dom"/>
</dbReference>
<feature type="transmembrane region" description="Helical" evidence="1">
    <location>
        <begin position="62"/>
        <end position="84"/>
    </location>
</feature>
<dbReference type="AlphaFoldDB" id="A0A382I9W1"/>
<dbReference type="GO" id="GO:0016020">
    <property type="term" value="C:membrane"/>
    <property type="evidence" value="ECO:0007669"/>
    <property type="project" value="InterPro"/>
</dbReference>
<feature type="transmembrane region" description="Helical" evidence="1">
    <location>
        <begin position="37"/>
        <end position="55"/>
    </location>
</feature>
<feature type="transmembrane region" description="Helical" evidence="1">
    <location>
        <begin position="211"/>
        <end position="229"/>
    </location>
</feature>
<protein>
    <recommendedName>
        <fullName evidence="2">EamA domain-containing protein</fullName>
    </recommendedName>
</protein>
<organism evidence="3">
    <name type="scientific">marine metagenome</name>
    <dbReference type="NCBI Taxonomy" id="408172"/>
    <lineage>
        <taxon>unclassified sequences</taxon>
        <taxon>metagenomes</taxon>
        <taxon>ecological metagenomes</taxon>
    </lineage>
</organism>
<feature type="non-terminal residue" evidence="3">
    <location>
        <position position="288"/>
    </location>
</feature>
<gene>
    <name evidence="3" type="ORF">METZ01_LOCUS248891</name>
</gene>
<dbReference type="Pfam" id="PF00892">
    <property type="entry name" value="EamA"/>
    <property type="match status" value="2"/>
</dbReference>
<dbReference type="PANTHER" id="PTHR22911">
    <property type="entry name" value="ACYL-MALONYL CONDENSING ENZYME-RELATED"/>
    <property type="match status" value="1"/>
</dbReference>
<feature type="non-terminal residue" evidence="3">
    <location>
        <position position="1"/>
    </location>
</feature>
<name>A0A382I9W1_9ZZZZ</name>
<feature type="transmembrane region" description="Helical" evidence="1">
    <location>
        <begin position="241"/>
        <end position="264"/>
    </location>
</feature>
<dbReference type="EMBL" id="UINC01065905">
    <property type="protein sequence ID" value="SVB96037.1"/>
    <property type="molecule type" value="Genomic_DNA"/>
</dbReference>
<feature type="transmembrane region" description="Helical" evidence="1">
    <location>
        <begin position="180"/>
        <end position="199"/>
    </location>
</feature>
<evidence type="ECO:0000313" key="3">
    <source>
        <dbReference type="EMBL" id="SVB96037.1"/>
    </source>
</evidence>
<evidence type="ECO:0000256" key="1">
    <source>
        <dbReference type="SAM" id="Phobius"/>
    </source>
</evidence>
<keyword evidence="1" id="KW-0472">Membrane</keyword>
<feature type="transmembrane region" description="Helical" evidence="1">
    <location>
        <begin position="119"/>
        <end position="137"/>
    </location>
</feature>
<evidence type="ECO:0000259" key="2">
    <source>
        <dbReference type="Pfam" id="PF00892"/>
    </source>
</evidence>
<feature type="domain" description="EamA" evidence="2">
    <location>
        <begin position="150"/>
        <end position="283"/>
    </location>
</feature>
<keyword evidence="1" id="KW-0812">Transmembrane</keyword>
<feature type="transmembrane region" description="Helical" evidence="1">
    <location>
        <begin position="7"/>
        <end position="25"/>
    </location>
</feature>
<feature type="domain" description="EamA" evidence="2">
    <location>
        <begin position="6"/>
        <end position="137"/>
    </location>
</feature>
<feature type="transmembrane region" description="Helical" evidence="1">
    <location>
        <begin position="90"/>
        <end position="112"/>
    </location>
</feature>
<sequence length="288" mass="31748">VSNQTKGIFFALLAVLGGGLYAIPYRLSLDTANALPVIWGVFLCAFLFSLPGAWLARHQTKYSWKIAGIALATSLAGVLGNYSICQALNLASPTLMVLLMRSEVIIAMILGWMFLKEFVTVRIFTAVVVILAGILVMKLDSLSFEIKEWSAILWAFSAAFGFASMQVLAKSIIHEIHPQVLNVFRLAIGLALLWCVEEVRSEIPALNISEWIWIAMAAFCGPFWGRVAFTYTLRYLTISKANIIVSFAPVMTLLFEFLVFGTLISWLETLGGAIMLAAIIWIFLPGLS</sequence>
<feature type="transmembrane region" description="Helical" evidence="1">
    <location>
        <begin position="149"/>
        <end position="168"/>
    </location>
</feature>
<accession>A0A382I9W1</accession>
<reference evidence="3" key="1">
    <citation type="submission" date="2018-05" db="EMBL/GenBank/DDBJ databases">
        <authorList>
            <person name="Lanie J.A."/>
            <person name="Ng W.-L."/>
            <person name="Kazmierczak K.M."/>
            <person name="Andrzejewski T.M."/>
            <person name="Davidsen T.M."/>
            <person name="Wayne K.J."/>
            <person name="Tettelin H."/>
            <person name="Glass J.I."/>
            <person name="Rusch D."/>
            <person name="Podicherti R."/>
            <person name="Tsui H.-C.T."/>
            <person name="Winkler M.E."/>
        </authorList>
    </citation>
    <scope>NUCLEOTIDE SEQUENCE</scope>
</reference>
<dbReference type="InterPro" id="IPR037185">
    <property type="entry name" value="EmrE-like"/>
</dbReference>